<feature type="region of interest" description="Disordered" evidence="1">
    <location>
        <begin position="12"/>
        <end position="33"/>
    </location>
</feature>
<sequence>MAAWLSVLLAPAPRAPPARATDPRDQHLDGSDAAAAVRSVADGNETVPTVVVGDVAMVNPTAGQVIDAVRTQAPELLEQRNTSRGWFSRR</sequence>
<evidence type="ECO:0000313" key="2">
    <source>
        <dbReference type="EMBL" id="BBX57280.1"/>
    </source>
</evidence>
<protein>
    <submittedName>
        <fullName evidence="2">Uncharacterized protein</fullName>
    </submittedName>
</protein>
<evidence type="ECO:0000313" key="3">
    <source>
        <dbReference type="Proteomes" id="UP000467164"/>
    </source>
</evidence>
<dbReference type="EMBL" id="AP022572">
    <property type="protein sequence ID" value="BBX57280.1"/>
    <property type="molecule type" value="Genomic_DNA"/>
</dbReference>
<proteinExistence type="predicted"/>
<name>A0A7I7LCA4_9MYCO</name>
<dbReference type="AlphaFoldDB" id="A0A7I7LCA4"/>
<dbReference type="Proteomes" id="UP000467164">
    <property type="component" value="Chromosome"/>
</dbReference>
<dbReference type="KEGG" id="msho:MSHO_26250"/>
<feature type="compositionally biased region" description="Basic and acidic residues" evidence="1">
    <location>
        <begin position="21"/>
        <end position="30"/>
    </location>
</feature>
<gene>
    <name evidence="2" type="ORF">MSHO_26250</name>
</gene>
<accession>A0A7I7LCA4</accession>
<evidence type="ECO:0000256" key="1">
    <source>
        <dbReference type="SAM" id="MobiDB-lite"/>
    </source>
</evidence>
<reference evidence="2 3" key="1">
    <citation type="journal article" date="2019" name="Emerg. Microbes Infect.">
        <title>Comprehensive subspecies identification of 175 nontuberculous mycobacteria species based on 7547 genomic profiles.</title>
        <authorList>
            <person name="Matsumoto Y."/>
            <person name="Kinjo T."/>
            <person name="Motooka D."/>
            <person name="Nabeya D."/>
            <person name="Jung N."/>
            <person name="Uechi K."/>
            <person name="Horii T."/>
            <person name="Iida T."/>
            <person name="Fujita J."/>
            <person name="Nakamura S."/>
        </authorList>
    </citation>
    <scope>NUCLEOTIDE SEQUENCE [LARGE SCALE GENOMIC DNA]</scope>
    <source>
        <strain evidence="2 3">JCM 12657</strain>
    </source>
</reference>
<keyword evidence="3" id="KW-1185">Reference proteome</keyword>
<organism evidence="2 3">
    <name type="scientific">Mycobacterium shottsii</name>
    <dbReference type="NCBI Taxonomy" id="133549"/>
    <lineage>
        <taxon>Bacteria</taxon>
        <taxon>Bacillati</taxon>
        <taxon>Actinomycetota</taxon>
        <taxon>Actinomycetes</taxon>
        <taxon>Mycobacteriales</taxon>
        <taxon>Mycobacteriaceae</taxon>
        <taxon>Mycobacterium</taxon>
        <taxon>Mycobacterium ulcerans group</taxon>
    </lineage>
</organism>